<keyword evidence="3" id="KW-1185">Reference proteome</keyword>
<dbReference type="Pfam" id="PF06985">
    <property type="entry name" value="HET"/>
    <property type="match status" value="1"/>
</dbReference>
<dbReference type="InterPro" id="IPR010730">
    <property type="entry name" value="HET"/>
</dbReference>
<dbReference type="InterPro" id="IPR055530">
    <property type="entry name" value="DUF7104"/>
</dbReference>
<feature type="domain" description="Heterokaryon incompatibility" evidence="1">
    <location>
        <begin position="60"/>
        <end position="191"/>
    </location>
</feature>
<sequence length="586" mass="66983">MLVLSGFKFRCNQKTYSYSPLLRGHIRLLKLLPDQDKTAPLRCSLIDYPLEDLAGSSHLYDALSYVWGSPGKTQYISIDSCDLLIRTNLHVALLHLRDRFFERIIWVDAISINQQDIKERNSQVQRMAMIYAMASRVIVWIGESEDNSDQALEEIYKSADEQPTENHGEIRRAVIKLLLLPWFRRIWVLQEVAAARNVVILCGSTEIDGYVFCIGVNALKLSYEDNPGLGNLIRTATYLIRRTGFWPKKATSESRIFSLNIGLLSELIDMYHGREASDPRDKIYALLGMSSNSYSLTPDYNITWQTLFERVIRHIICKQVSIGDEHSYVTNLTAIFRNSGRYAEAKKFEAMADILNRRGDYSHITEESIMHIIYSFGGEAMQFLLDRRSDEVVITNGIIEAAAKSAKKGAMKLFLDRRGDQITITEDIVKATARNIFYGKEILELLLNHRGDQIIITEDIVKAAAENGNVKEVIELLLDRRGDQIIVTKNIVKAAIKNDWVGRDVLKLHLNWRGDQITITEDIIIFAAENRVDKERMELLLNQRGDRVIITEDIIKAAAKNWNDKEVMELLLDRRGDQITATKTNL</sequence>
<name>A0A2T3Z936_TRIA4</name>
<dbReference type="Proteomes" id="UP000240493">
    <property type="component" value="Unassembled WGS sequence"/>
</dbReference>
<dbReference type="PANTHER" id="PTHR24148:SF78">
    <property type="entry name" value="HETEROKARYON INCOMPATIBILITY DOMAIN-CONTAINING PROTEIN"/>
    <property type="match status" value="1"/>
</dbReference>
<accession>A0A2T3Z936</accession>
<evidence type="ECO:0000259" key="1">
    <source>
        <dbReference type="Pfam" id="PF06985"/>
    </source>
</evidence>
<protein>
    <recommendedName>
        <fullName evidence="1">Heterokaryon incompatibility domain-containing protein</fullName>
    </recommendedName>
</protein>
<dbReference type="OrthoDB" id="4900450at2759"/>
<evidence type="ECO:0000313" key="3">
    <source>
        <dbReference type="Proteomes" id="UP000240493"/>
    </source>
</evidence>
<dbReference type="AlphaFoldDB" id="A0A2T3Z936"/>
<dbReference type="Gene3D" id="1.20.5.340">
    <property type="match status" value="2"/>
</dbReference>
<gene>
    <name evidence="2" type="ORF">M441DRAFT_138261</name>
</gene>
<dbReference type="InterPro" id="IPR052895">
    <property type="entry name" value="HetReg/Transcr_Mod"/>
</dbReference>
<dbReference type="STRING" id="1042311.A0A2T3Z936"/>
<dbReference type="EMBL" id="KZ679261">
    <property type="protein sequence ID" value="PTB41324.1"/>
    <property type="molecule type" value="Genomic_DNA"/>
</dbReference>
<reference evidence="2 3" key="1">
    <citation type="submission" date="2016-07" db="EMBL/GenBank/DDBJ databases">
        <title>Multiple horizontal gene transfer events from other fungi enriched the ability of initially mycotrophic Trichoderma (Ascomycota) to feed on dead plant biomass.</title>
        <authorList>
            <consortium name="DOE Joint Genome Institute"/>
            <person name="Aerts A."/>
            <person name="Atanasova L."/>
            <person name="Chenthamara K."/>
            <person name="Zhang J."/>
            <person name="Grujic M."/>
            <person name="Henrissat B."/>
            <person name="Kuo A."/>
            <person name="Salamov A."/>
            <person name="Lipzen A."/>
            <person name="Labutti K."/>
            <person name="Barry K."/>
            <person name="Miao Y."/>
            <person name="Rahimi M.J."/>
            <person name="Shen Q."/>
            <person name="Grigoriev I.V."/>
            <person name="Kubicek C.P."/>
            <person name="Druzhinina I.S."/>
        </authorList>
    </citation>
    <scope>NUCLEOTIDE SEQUENCE [LARGE SCALE GENOMIC DNA]</scope>
    <source>
        <strain evidence="2 3">CBS 433.97</strain>
    </source>
</reference>
<evidence type="ECO:0000313" key="2">
    <source>
        <dbReference type="EMBL" id="PTB41324.1"/>
    </source>
</evidence>
<dbReference type="Pfam" id="PF23397">
    <property type="entry name" value="DUF7104"/>
    <property type="match status" value="7"/>
</dbReference>
<dbReference type="PANTHER" id="PTHR24148">
    <property type="entry name" value="ANKYRIN REPEAT DOMAIN-CONTAINING PROTEIN 39 HOMOLOG-RELATED"/>
    <property type="match status" value="1"/>
</dbReference>
<organism evidence="2 3">
    <name type="scientific">Trichoderma asperellum (strain ATCC 204424 / CBS 433.97 / NBRC 101777)</name>
    <dbReference type="NCBI Taxonomy" id="1042311"/>
    <lineage>
        <taxon>Eukaryota</taxon>
        <taxon>Fungi</taxon>
        <taxon>Dikarya</taxon>
        <taxon>Ascomycota</taxon>
        <taxon>Pezizomycotina</taxon>
        <taxon>Sordariomycetes</taxon>
        <taxon>Hypocreomycetidae</taxon>
        <taxon>Hypocreales</taxon>
        <taxon>Hypocreaceae</taxon>
        <taxon>Trichoderma</taxon>
    </lineage>
</organism>
<proteinExistence type="predicted"/>